<evidence type="ECO:0000256" key="7">
    <source>
        <dbReference type="ARBA" id="ARBA00047989"/>
    </source>
</evidence>
<evidence type="ECO:0000256" key="8">
    <source>
        <dbReference type="ARBA" id="ARBA00048968"/>
    </source>
</evidence>
<comment type="catalytic activity">
    <reaction evidence="1">
        <text>inosine + phosphate = alpha-D-ribose 1-phosphate + hypoxanthine</text>
        <dbReference type="Rhea" id="RHEA:27646"/>
        <dbReference type="ChEBI" id="CHEBI:17368"/>
        <dbReference type="ChEBI" id="CHEBI:17596"/>
        <dbReference type="ChEBI" id="CHEBI:43474"/>
        <dbReference type="ChEBI" id="CHEBI:57720"/>
        <dbReference type="EC" id="2.4.2.1"/>
    </reaction>
    <physiologicalReaction direction="left-to-right" evidence="1">
        <dbReference type="Rhea" id="RHEA:27647"/>
    </physiologicalReaction>
</comment>
<evidence type="ECO:0000313" key="10">
    <source>
        <dbReference type="EMBL" id="SBW10305.1"/>
    </source>
</evidence>
<sequence length="241" mass="26903">MAVMLDDAGCIPFAFPSLPNVRCVFTTRFAGNLSLHEREGEERETAVAARKSLFERLGVDSWSELQQIHGDTFIKEPEPTPVDQLPPVEADGHATGRKRHALCIKTADCQGLLLAHPAGHVAAVHVGWRGNVLRLVQTAVAAFCLDHALDPAEVRAVRGPSLGYAEFVNFRREWPPVFAPWYDPASHCVDLWSLTRRQLSEAGLKSQNIFSLDLCTYSLNSLFFSHRRKDAGRQMALIWME</sequence>
<dbReference type="GO" id="GO:0005507">
    <property type="term" value="F:copper ion binding"/>
    <property type="evidence" value="ECO:0007669"/>
    <property type="project" value="TreeGrafter"/>
</dbReference>
<keyword evidence="6" id="KW-0862">Zinc</keyword>
<proteinExistence type="inferred from homology"/>
<dbReference type="PANTHER" id="PTHR30616">
    <property type="entry name" value="UNCHARACTERIZED PROTEIN YFIH"/>
    <property type="match status" value="1"/>
</dbReference>
<dbReference type="AlphaFoldDB" id="A0A212KFI7"/>
<evidence type="ECO:0000256" key="3">
    <source>
        <dbReference type="ARBA" id="ARBA00022679"/>
    </source>
</evidence>
<evidence type="ECO:0000256" key="6">
    <source>
        <dbReference type="ARBA" id="ARBA00022833"/>
    </source>
</evidence>
<reference evidence="10" key="1">
    <citation type="submission" date="2016-04" db="EMBL/GenBank/DDBJ databases">
        <authorList>
            <person name="Evans L.H."/>
            <person name="Alamgir A."/>
            <person name="Owens N."/>
            <person name="Weber N.D."/>
            <person name="Virtaneva K."/>
            <person name="Barbian K."/>
            <person name="Babar A."/>
            <person name="Rosenke K."/>
        </authorList>
    </citation>
    <scope>NUCLEOTIDE SEQUENCE</scope>
    <source>
        <strain evidence="10">86</strain>
    </source>
</reference>
<evidence type="ECO:0000256" key="9">
    <source>
        <dbReference type="ARBA" id="ARBA00049893"/>
    </source>
</evidence>
<dbReference type="SUPFAM" id="SSF64438">
    <property type="entry name" value="CNF1/YfiH-like putative cysteine hydrolases"/>
    <property type="match status" value="1"/>
</dbReference>
<name>A0A212KFI7_9DELT</name>
<keyword evidence="3" id="KW-0808">Transferase</keyword>
<evidence type="ECO:0000256" key="2">
    <source>
        <dbReference type="ARBA" id="ARBA00007353"/>
    </source>
</evidence>
<dbReference type="CDD" id="cd16833">
    <property type="entry name" value="YfiH"/>
    <property type="match status" value="1"/>
</dbReference>
<evidence type="ECO:0000256" key="5">
    <source>
        <dbReference type="ARBA" id="ARBA00022801"/>
    </source>
</evidence>
<evidence type="ECO:0000256" key="4">
    <source>
        <dbReference type="ARBA" id="ARBA00022723"/>
    </source>
</evidence>
<dbReference type="InterPro" id="IPR003730">
    <property type="entry name" value="Cu_polyphenol_OxRdtase"/>
</dbReference>
<accession>A0A212KFI7</accession>
<dbReference type="InterPro" id="IPR038371">
    <property type="entry name" value="Cu_polyphenol_OxRdtase_sf"/>
</dbReference>
<comment type="similarity">
    <text evidence="2">Belongs to the purine nucleoside phosphorylase YfiH/LACC1 family.</text>
</comment>
<gene>
    <name evidence="10" type="ORF">KL86DPRO_60113</name>
</gene>
<organism evidence="10">
    <name type="scientific">uncultured delta proteobacterium</name>
    <dbReference type="NCBI Taxonomy" id="34034"/>
    <lineage>
        <taxon>Bacteria</taxon>
        <taxon>Deltaproteobacteria</taxon>
        <taxon>environmental samples</taxon>
    </lineage>
</organism>
<dbReference type="Gene3D" id="3.60.140.10">
    <property type="entry name" value="CNF1/YfiH-like putative cysteine hydrolases"/>
    <property type="match status" value="1"/>
</dbReference>
<dbReference type="Pfam" id="PF02578">
    <property type="entry name" value="Cu-oxidase_4"/>
    <property type="match status" value="1"/>
</dbReference>
<keyword evidence="5" id="KW-0378">Hydrolase</keyword>
<dbReference type="InterPro" id="IPR011324">
    <property type="entry name" value="Cytotoxic_necrot_fac-like_cat"/>
</dbReference>
<protein>
    <submittedName>
        <fullName evidence="10">Multi-copper polyphenol oxidoreductase, laccase</fullName>
    </submittedName>
</protein>
<dbReference type="EMBL" id="FLUQ01000006">
    <property type="protein sequence ID" value="SBW10305.1"/>
    <property type="molecule type" value="Genomic_DNA"/>
</dbReference>
<comment type="catalytic activity">
    <reaction evidence="8">
        <text>adenosine + phosphate = alpha-D-ribose 1-phosphate + adenine</text>
        <dbReference type="Rhea" id="RHEA:27642"/>
        <dbReference type="ChEBI" id="CHEBI:16335"/>
        <dbReference type="ChEBI" id="CHEBI:16708"/>
        <dbReference type="ChEBI" id="CHEBI:43474"/>
        <dbReference type="ChEBI" id="CHEBI:57720"/>
        <dbReference type="EC" id="2.4.2.1"/>
    </reaction>
    <physiologicalReaction direction="left-to-right" evidence="8">
        <dbReference type="Rhea" id="RHEA:27643"/>
    </physiologicalReaction>
</comment>
<dbReference type="GO" id="GO:0017061">
    <property type="term" value="F:S-methyl-5-thioadenosine phosphorylase activity"/>
    <property type="evidence" value="ECO:0007669"/>
    <property type="project" value="UniProtKB-EC"/>
</dbReference>
<dbReference type="PANTHER" id="PTHR30616:SF2">
    <property type="entry name" value="PURINE NUCLEOSIDE PHOSPHORYLASE LACC1"/>
    <property type="match status" value="1"/>
</dbReference>
<dbReference type="GO" id="GO:0016787">
    <property type="term" value="F:hydrolase activity"/>
    <property type="evidence" value="ECO:0007669"/>
    <property type="project" value="UniProtKB-KW"/>
</dbReference>
<evidence type="ECO:0000256" key="1">
    <source>
        <dbReference type="ARBA" id="ARBA00000553"/>
    </source>
</evidence>
<keyword evidence="4" id="KW-0479">Metal-binding</keyword>
<comment type="catalytic activity">
    <reaction evidence="9">
        <text>S-methyl-5'-thioadenosine + phosphate = 5-(methylsulfanyl)-alpha-D-ribose 1-phosphate + adenine</text>
        <dbReference type="Rhea" id="RHEA:11852"/>
        <dbReference type="ChEBI" id="CHEBI:16708"/>
        <dbReference type="ChEBI" id="CHEBI:17509"/>
        <dbReference type="ChEBI" id="CHEBI:43474"/>
        <dbReference type="ChEBI" id="CHEBI:58533"/>
        <dbReference type="EC" id="2.4.2.28"/>
    </reaction>
    <physiologicalReaction direction="left-to-right" evidence="9">
        <dbReference type="Rhea" id="RHEA:11853"/>
    </physiologicalReaction>
</comment>
<comment type="catalytic activity">
    <reaction evidence="7">
        <text>adenosine + H2O + H(+) = inosine + NH4(+)</text>
        <dbReference type="Rhea" id="RHEA:24408"/>
        <dbReference type="ChEBI" id="CHEBI:15377"/>
        <dbReference type="ChEBI" id="CHEBI:15378"/>
        <dbReference type="ChEBI" id="CHEBI:16335"/>
        <dbReference type="ChEBI" id="CHEBI:17596"/>
        <dbReference type="ChEBI" id="CHEBI:28938"/>
        <dbReference type="EC" id="3.5.4.4"/>
    </reaction>
    <physiologicalReaction direction="left-to-right" evidence="7">
        <dbReference type="Rhea" id="RHEA:24409"/>
    </physiologicalReaction>
</comment>